<accession>A0A8K0K9Q4</accession>
<dbReference type="AlphaFoldDB" id="A0A8K0K9Q4"/>
<feature type="region of interest" description="Disordered" evidence="1">
    <location>
        <begin position="1"/>
        <end position="289"/>
    </location>
</feature>
<evidence type="ECO:0000313" key="2">
    <source>
        <dbReference type="EMBL" id="KAG8230246.1"/>
    </source>
</evidence>
<evidence type="ECO:0000313" key="3">
    <source>
        <dbReference type="Proteomes" id="UP000792457"/>
    </source>
</evidence>
<sequence length="289" mass="31505">MDMARNPAQGPEMRLPVRPAPAPPKSYINNNNSKGGKPPLQRRITNVGLDWTDPWNESNESAVCRSLSAVQISNSQDEQHQKKKTPPPRPPPPRFTQTGRNQQARPTSRNNNHKLSYPLMASEKHNQDSIVWETCNQKQRPTRNKPNHTGGSKKSSPVNNGFSSTGLRETHIKTESPPPLLDLLTSSPPSSPVPSSRYGGSTGADTDSLSSDGFSKISTGNSFPAAFTIDDDPFDPFDPFGERLNGGASSGDPWAGEDPFSPSPAPRSIYSTDPFEGHWSSGKSMYQVL</sequence>
<protein>
    <submittedName>
        <fullName evidence="2">Uncharacterized protein</fullName>
    </submittedName>
</protein>
<evidence type="ECO:0000256" key="1">
    <source>
        <dbReference type="SAM" id="MobiDB-lite"/>
    </source>
</evidence>
<organism evidence="2 3">
    <name type="scientific">Ladona fulva</name>
    <name type="common">Scarce chaser dragonfly</name>
    <name type="synonym">Libellula fulva</name>
    <dbReference type="NCBI Taxonomy" id="123851"/>
    <lineage>
        <taxon>Eukaryota</taxon>
        <taxon>Metazoa</taxon>
        <taxon>Ecdysozoa</taxon>
        <taxon>Arthropoda</taxon>
        <taxon>Hexapoda</taxon>
        <taxon>Insecta</taxon>
        <taxon>Pterygota</taxon>
        <taxon>Palaeoptera</taxon>
        <taxon>Odonata</taxon>
        <taxon>Epiprocta</taxon>
        <taxon>Anisoptera</taxon>
        <taxon>Libelluloidea</taxon>
        <taxon>Libellulidae</taxon>
        <taxon>Ladona</taxon>
    </lineage>
</organism>
<dbReference type="EMBL" id="KZ308472">
    <property type="protein sequence ID" value="KAG8230246.1"/>
    <property type="molecule type" value="Genomic_DNA"/>
</dbReference>
<proteinExistence type="predicted"/>
<name>A0A8K0K9Q4_LADFU</name>
<gene>
    <name evidence="2" type="ORF">J437_LFUL010875</name>
</gene>
<keyword evidence="3" id="KW-1185">Reference proteome</keyword>
<feature type="compositionally biased region" description="Polar residues" evidence="1">
    <location>
        <begin position="95"/>
        <end position="114"/>
    </location>
</feature>
<feature type="compositionally biased region" description="Polar residues" evidence="1">
    <location>
        <begin position="147"/>
        <end position="167"/>
    </location>
</feature>
<reference evidence="2" key="2">
    <citation type="submission" date="2017-10" db="EMBL/GenBank/DDBJ databases">
        <title>Ladona fulva Genome sequencing and assembly.</title>
        <authorList>
            <person name="Murali S."/>
            <person name="Richards S."/>
            <person name="Bandaranaike D."/>
            <person name="Bellair M."/>
            <person name="Blankenburg K."/>
            <person name="Chao H."/>
            <person name="Dinh H."/>
            <person name="Doddapaneni H."/>
            <person name="Dugan-Rocha S."/>
            <person name="Elkadiri S."/>
            <person name="Gnanaolivu R."/>
            <person name="Hernandez B."/>
            <person name="Skinner E."/>
            <person name="Javaid M."/>
            <person name="Lee S."/>
            <person name="Li M."/>
            <person name="Ming W."/>
            <person name="Munidasa M."/>
            <person name="Muniz J."/>
            <person name="Nguyen L."/>
            <person name="Hughes D."/>
            <person name="Osuji N."/>
            <person name="Pu L.-L."/>
            <person name="Puazo M."/>
            <person name="Qu C."/>
            <person name="Quiroz J."/>
            <person name="Raj R."/>
            <person name="Weissenberger G."/>
            <person name="Xin Y."/>
            <person name="Zou X."/>
            <person name="Han Y."/>
            <person name="Worley K."/>
            <person name="Muzny D."/>
            <person name="Gibbs R."/>
        </authorList>
    </citation>
    <scope>NUCLEOTIDE SEQUENCE</scope>
    <source>
        <strain evidence="2">Sampled in the wild</strain>
    </source>
</reference>
<feature type="compositionally biased region" description="Low complexity" evidence="1">
    <location>
        <begin position="181"/>
        <end position="196"/>
    </location>
</feature>
<reference evidence="2" key="1">
    <citation type="submission" date="2013-04" db="EMBL/GenBank/DDBJ databases">
        <authorList>
            <person name="Qu J."/>
            <person name="Murali S.C."/>
            <person name="Bandaranaike D."/>
            <person name="Bellair M."/>
            <person name="Blankenburg K."/>
            <person name="Chao H."/>
            <person name="Dinh H."/>
            <person name="Doddapaneni H."/>
            <person name="Downs B."/>
            <person name="Dugan-Rocha S."/>
            <person name="Elkadiri S."/>
            <person name="Gnanaolivu R.D."/>
            <person name="Hernandez B."/>
            <person name="Javaid M."/>
            <person name="Jayaseelan J.C."/>
            <person name="Lee S."/>
            <person name="Li M."/>
            <person name="Ming W."/>
            <person name="Munidasa M."/>
            <person name="Muniz J."/>
            <person name="Nguyen L."/>
            <person name="Ongeri F."/>
            <person name="Osuji N."/>
            <person name="Pu L.-L."/>
            <person name="Puazo M."/>
            <person name="Qu C."/>
            <person name="Quiroz J."/>
            <person name="Raj R."/>
            <person name="Weissenberger G."/>
            <person name="Xin Y."/>
            <person name="Zou X."/>
            <person name="Han Y."/>
            <person name="Richards S."/>
            <person name="Worley K."/>
            <person name="Muzny D."/>
            <person name="Gibbs R."/>
        </authorList>
    </citation>
    <scope>NUCLEOTIDE SEQUENCE</scope>
    <source>
        <strain evidence="2">Sampled in the wild</strain>
    </source>
</reference>
<feature type="compositionally biased region" description="Polar residues" evidence="1">
    <location>
        <begin position="203"/>
        <end position="222"/>
    </location>
</feature>
<comment type="caution">
    <text evidence="2">The sequence shown here is derived from an EMBL/GenBank/DDBJ whole genome shotgun (WGS) entry which is preliminary data.</text>
</comment>
<dbReference type="Proteomes" id="UP000792457">
    <property type="component" value="Unassembled WGS sequence"/>
</dbReference>